<evidence type="ECO:0000313" key="3">
    <source>
        <dbReference type="EMBL" id="ORX97290.1"/>
    </source>
</evidence>
<comment type="caution">
    <text evidence="3">The sequence shown here is derived from an EMBL/GenBank/DDBJ whole genome shotgun (WGS) entry which is preliminary data.</text>
</comment>
<dbReference type="Pfam" id="PF00221">
    <property type="entry name" value="Lyase_aromatic"/>
    <property type="match status" value="1"/>
</dbReference>
<dbReference type="STRING" id="1231657.A0A1Y1YGX3"/>
<protein>
    <submittedName>
        <fullName evidence="3">Phenylalanine ammonia-lyase</fullName>
    </submittedName>
</protein>
<comment type="similarity">
    <text evidence="1 2">Belongs to the PAL/histidase family.</text>
</comment>
<evidence type="ECO:0000256" key="2">
    <source>
        <dbReference type="RuleBase" id="RU003954"/>
    </source>
</evidence>
<gene>
    <name evidence="3" type="ORF">BCR34DRAFT_607334</name>
</gene>
<keyword evidence="4" id="KW-1185">Reference proteome</keyword>
<dbReference type="InterPro" id="IPR022313">
    <property type="entry name" value="Phe/His_NH3-lyase_AS"/>
</dbReference>
<dbReference type="InterPro" id="IPR001106">
    <property type="entry name" value="Aromatic_Lyase"/>
</dbReference>
<dbReference type="SUPFAM" id="SSF48557">
    <property type="entry name" value="L-aspartase-like"/>
    <property type="match status" value="1"/>
</dbReference>
<dbReference type="InterPro" id="IPR024083">
    <property type="entry name" value="Fumarase/histidase_N"/>
</dbReference>
<dbReference type="EMBL" id="MCFA01000237">
    <property type="protein sequence ID" value="ORX97290.1"/>
    <property type="molecule type" value="Genomic_DNA"/>
</dbReference>
<dbReference type="InterPro" id="IPR023144">
    <property type="entry name" value="Phe_NH3-lyase_shielding_dom_sf"/>
</dbReference>
<dbReference type="GO" id="GO:0006559">
    <property type="term" value="P:L-phenylalanine catabolic process"/>
    <property type="evidence" value="ECO:0007669"/>
    <property type="project" value="InterPro"/>
</dbReference>
<evidence type="ECO:0000313" key="4">
    <source>
        <dbReference type="Proteomes" id="UP000193144"/>
    </source>
</evidence>
<dbReference type="Proteomes" id="UP000193144">
    <property type="component" value="Unassembled WGS sequence"/>
</dbReference>
<proteinExistence type="inferred from homology"/>
<dbReference type="NCBIfam" id="TIGR01226">
    <property type="entry name" value="phe_am_lyase"/>
    <property type="match status" value="1"/>
</dbReference>
<dbReference type="Gene3D" id="1.10.274.20">
    <property type="entry name" value="Phenylalanine ammonia-lyase 1, domain 3"/>
    <property type="match status" value="1"/>
</dbReference>
<evidence type="ECO:0000256" key="1">
    <source>
        <dbReference type="ARBA" id="ARBA00007238"/>
    </source>
</evidence>
<dbReference type="InterPro" id="IPR008948">
    <property type="entry name" value="L-Aspartase-like"/>
</dbReference>
<dbReference type="GO" id="GO:0016841">
    <property type="term" value="F:ammonia-lyase activity"/>
    <property type="evidence" value="ECO:0007669"/>
    <property type="project" value="InterPro"/>
</dbReference>
<dbReference type="AlphaFoldDB" id="A0A1Y1YGX3"/>
<dbReference type="PROSITE" id="PS00488">
    <property type="entry name" value="PAL_HISTIDASE"/>
    <property type="match status" value="1"/>
</dbReference>
<organism evidence="3 4">
    <name type="scientific">Clohesyomyces aquaticus</name>
    <dbReference type="NCBI Taxonomy" id="1231657"/>
    <lineage>
        <taxon>Eukaryota</taxon>
        <taxon>Fungi</taxon>
        <taxon>Dikarya</taxon>
        <taxon>Ascomycota</taxon>
        <taxon>Pezizomycotina</taxon>
        <taxon>Dothideomycetes</taxon>
        <taxon>Pleosporomycetidae</taxon>
        <taxon>Pleosporales</taxon>
        <taxon>Lindgomycetaceae</taxon>
        <taxon>Clohesyomyces</taxon>
    </lineage>
</organism>
<keyword evidence="2 3" id="KW-0456">Lyase</keyword>
<accession>A0A1Y1YGX3</accession>
<dbReference type="GO" id="GO:0005737">
    <property type="term" value="C:cytoplasm"/>
    <property type="evidence" value="ECO:0007669"/>
    <property type="project" value="InterPro"/>
</dbReference>
<dbReference type="InterPro" id="IPR005922">
    <property type="entry name" value="Phe_NH3-lyase"/>
</dbReference>
<dbReference type="OrthoDB" id="10051290at2759"/>
<sequence>MAAKDAGTDSQKHFSLVVSELSKLSSLRDARNPLVIDGESLDMASVVAVAKHCVGAVLSGDILEKLGKSVRLLNERLRKGEIVYGINTGFGGSADTRCSPGEMHTLQRSLLQHLNCGVLPMPGGGSDTTSMSLKEEWVRAAILIRANSLARGHSAVRPKVIESLVTLLLYDVIPLVPLRGSISASGDLSPLSYIAGALEGNPDIPCWIGSQGSRALVSAPEALASIGLSPITFDPKEGLGLVNGTAVSCAVATLTLHSMHNLVLLSQLLTAMNVEAILGTSTSFAPFISAVRPHPGQSEVASIILSALSGSQLAEPLFEQHATSSHGLFQDRYSLRTAPQWLGPFIEDLLLAHRQLEVEMNSTTDNPLIDPSTGLIYHGGNFQAVSVTSAMEKSRLAAQAVGRMLFAQFTEMLNPATNRGLPPNLCADDPSTSFTMKGLDTAMASYISELSFLGNPVHNHVVSAEMGNQSVNSLALVSARYTDTAVEILTLMCATTLYAACQALDLRAMERKFAKELEDAFTNLILDQLDGGDLDDKTLASLSKTAISYILQEMPKTTTMDTKQRFGKILWGSLADLVQTVAEEELVVDLGTLVGFIDQAAEVTEALYDDVRQRYLFQDADVSDLLGRASRRLYRYVRHDLGVPMHRGVIDHPVSAPQLPLPGRNAAGNVIANGNLRHEEIIVNGQTHGSGETDGWRKRTIGHWVSVINGSIKSGKIMDVVVDILKEGSAA</sequence>
<dbReference type="CDD" id="cd00332">
    <property type="entry name" value="PAL-HAL"/>
    <property type="match status" value="1"/>
</dbReference>
<dbReference type="PANTHER" id="PTHR10362">
    <property type="entry name" value="HISTIDINE AMMONIA-LYASE"/>
    <property type="match status" value="1"/>
</dbReference>
<dbReference type="Gene3D" id="1.10.275.10">
    <property type="entry name" value="Fumarase/aspartase (N-terminal domain)"/>
    <property type="match status" value="1"/>
</dbReference>
<dbReference type="Gene3D" id="1.20.200.10">
    <property type="entry name" value="Fumarase/aspartase (Central domain)"/>
    <property type="match status" value="1"/>
</dbReference>
<reference evidence="3 4" key="1">
    <citation type="submission" date="2016-07" db="EMBL/GenBank/DDBJ databases">
        <title>Pervasive Adenine N6-methylation of Active Genes in Fungi.</title>
        <authorList>
            <consortium name="DOE Joint Genome Institute"/>
            <person name="Mondo S.J."/>
            <person name="Dannebaum R.O."/>
            <person name="Kuo R.C."/>
            <person name="Labutti K."/>
            <person name="Haridas S."/>
            <person name="Kuo A."/>
            <person name="Salamov A."/>
            <person name="Ahrendt S.R."/>
            <person name="Lipzen A."/>
            <person name="Sullivan W."/>
            <person name="Andreopoulos W.B."/>
            <person name="Clum A."/>
            <person name="Lindquist E."/>
            <person name="Daum C."/>
            <person name="Ramamoorthy G.K."/>
            <person name="Gryganskyi A."/>
            <person name="Culley D."/>
            <person name="Magnuson J.K."/>
            <person name="James T.Y."/>
            <person name="O'Malley M.A."/>
            <person name="Stajich J.E."/>
            <person name="Spatafora J.W."/>
            <person name="Visel A."/>
            <person name="Grigoriev I.V."/>
        </authorList>
    </citation>
    <scope>NUCLEOTIDE SEQUENCE [LARGE SCALE GENOMIC DNA]</scope>
    <source>
        <strain evidence="3 4">CBS 115471</strain>
    </source>
</reference>
<name>A0A1Y1YGX3_9PLEO</name>